<protein>
    <submittedName>
        <fullName evidence="2">Uncharacterized protein</fullName>
    </submittedName>
</protein>
<keyword evidence="1" id="KW-0812">Transmembrane</keyword>
<evidence type="ECO:0000313" key="3">
    <source>
        <dbReference type="Proteomes" id="UP000219494"/>
    </source>
</evidence>
<keyword evidence="1" id="KW-1133">Transmembrane helix</keyword>
<feature type="transmembrane region" description="Helical" evidence="1">
    <location>
        <begin position="372"/>
        <end position="393"/>
    </location>
</feature>
<feature type="transmembrane region" description="Helical" evidence="1">
    <location>
        <begin position="425"/>
        <end position="446"/>
    </location>
</feature>
<feature type="transmembrane region" description="Helical" evidence="1">
    <location>
        <begin position="488"/>
        <end position="512"/>
    </location>
</feature>
<evidence type="ECO:0000313" key="2">
    <source>
        <dbReference type="EMBL" id="SOB79420.1"/>
    </source>
</evidence>
<reference evidence="2 3" key="1">
    <citation type="submission" date="2017-07" db="EMBL/GenBank/DDBJ databases">
        <authorList>
            <person name="Sun Z.S."/>
            <person name="Albrecht U."/>
            <person name="Echele G."/>
            <person name="Lee C.C."/>
        </authorList>
    </citation>
    <scope>NUCLEOTIDE SEQUENCE [LARGE SCALE GENOMIC DNA]</scope>
    <source>
        <strain evidence="2 3">CGMCC 1.12672</strain>
    </source>
</reference>
<gene>
    <name evidence="2" type="ORF">SAMN06297144_0539</name>
</gene>
<keyword evidence="1" id="KW-0472">Membrane</keyword>
<sequence>MEAPWSGKRLGYAGWVPNVHSHLSFSLIGHSRGADVLAATVAYPQPALKRLVAVHQSRQTDDFLAYAWWTRWRRKAARQDFVMIGVTHEVAAPVGIAQRPPSPPRPVGLRHAAGRVYDVLRPDHRKVSEQEDRPRLVVETAPDAQGMLLGSIHVMPHQREEANAAVQKDVLRRLREAIRILPYEATTSALDDFPDQAAGLAARLNRPARIEFALFRTGEARLWFDEEATTGFDADQLEVLARQSYFFLKDMVHHHVHHDAKSDQITPLVPLSSRPLDDREEHWRRATAWSLTRIVDALARRGNLQDLREATGILAYADAFQSTLLKYRRRVDDPWAFEANALTYGYDYKHVRESLKVQLDQASARRANLGQVVVAGLAGCIAATSLLASTISAHNALVRNEVKPSGLVAIIPGLPDEWLTVAARWYLLPALLCACFLIIVSWQVLAEDRIGAKRVRPRREEQAIRGVVNSLALRFRWSARTVQRTLRCVYAGAVIGCVAATIWLAPVVLAAADAVLAFNPGASLGALIAWIETLGC</sequence>
<name>A0A285QBV6_9SPHN</name>
<evidence type="ECO:0000256" key="1">
    <source>
        <dbReference type="SAM" id="Phobius"/>
    </source>
</evidence>
<proteinExistence type="predicted"/>
<accession>A0A285QBV6</accession>
<organism evidence="2 3">
    <name type="scientific">Sphingomonas guangdongensis</name>
    <dbReference type="NCBI Taxonomy" id="1141890"/>
    <lineage>
        <taxon>Bacteria</taxon>
        <taxon>Pseudomonadati</taxon>
        <taxon>Pseudomonadota</taxon>
        <taxon>Alphaproteobacteria</taxon>
        <taxon>Sphingomonadales</taxon>
        <taxon>Sphingomonadaceae</taxon>
        <taxon>Sphingomonas</taxon>
    </lineage>
</organism>
<dbReference type="EMBL" id="OBMI01000001">
    <property type="protein sequence ID" value="SOB79420.1"/>
    <property type="molecule type" value="Genomic_DNA"/>
</dbReference>
<dbReference type="AlphaFoldDB" id="A0A285QBV6"/>
<keyword evidence="3" id="KW-1185">Reference proteome</keyword>
<dbReference type="Proteomes" id="UP000219494">
    <property type="component" value="Unassembled WGS sequence"/>
</dbReference>